<comment type="caution">
    <text evidence="1">The sequence shown here is derived from an EMBL/GenBank/DDBJ whole genome shotgun (WGS) entry which is preliminary data.</text>
</comment>
<keyword evidence="2" id="KW-1185">Reference proteome</keyword>
<dbReference type="AlphaFoldDB" id="A0A371GIJ3"/>
<dbReference type="PANTHER" id="PTHR24559">
    <property type="entry name" value="TRANSPOSON TY3-I GAG-POL POLYPROTEIN"/>
    <property type="match status" value="1"/>
</dbReference>
<dbReference type="Gene3D" id="3.10.10.10">
    <property type="entry name" value="HIV Type 1 Reverse Transcriptase, subunit A, domain 1"/>
    <property type="match status" value="1"/>
</dbReference>
<evidence type="ECO:0000313" key="1">
    <source>
        <dbReference type="EMBL" id="RDX90364.1"/>
    </source>
</evidence>
<reference evidence="1" key="1">
    <citation type="submission" date="2018-05" db="EMBL/GenBank/DDBJ databases">
        <title>Draft genome of Mucuna pruriens seed.</title>
        <authorList>
            <person name="Nnadi N.E."/>
            <person name="Vos R."/>
            <person name="Hasami M.H."/>
            <person name="Devisetty U.K."/>
            <person name="Aguiy J.C."/>
        </authorList>
    </citation>
    <scope>NUCLEOTIDE SEQUENCE [LARGE SCALE GENOMIC DNA]</scope>
    <source>
        <strain evidence="1">JCA_2017</strain>
    </source>
</reference>
<dbReference type="EMBL" id="QJKJ01005414">
    <property type="protein sequence ID" value="RDX90364.1"/>
    <property type="molecule type" value="Genomic_DNA"/>
</dbReference>
<sequence>MEIYTNADYAGSVVDRRPTFGYCMFLGGNLVTWKRKKQNVVVQSSVEVEFRAMAQGIYEGLYMKIILDDLKVKYEGPIKLFYDNNLTISIAHNPVQHDRKKHIEIDKHIIKEKLDNELIVTTHVPTGLQVVDVFTKGLPTTRFQELNVIIANNLHQEQEDKLLQVLRQHRKAIGWKLSDLQGINPSICMHIILMEEEAKPIRKQQRRMNPTIIDVVKKEVTKLLAAGIIYPFSDSQWVIPVQVVPKKSGMTVMKNQHDELVPMRIQNRWRVCIDYRRLNWATRKDHFPLPFIDQVLEKLLGKSHYCFLDGFSGYMQIHIAHED</sequence>
<dbReference type="Proteomes" id="UP000257109">
    <property type="component" value="Unassembled WGS sequence"/>
</dbReference>
<accession>A0A371GIJ3</accession>
<proteinExistence type="predicted"/>
<organism evidence="1 2">
    <name type="scientific">Mucuna pruriens</name>
    <name type="common">Velvet bean</name>
    <name type="synonym">Dolichos pruriens</name>
    <dbReference type="NCBI Taxonomy" id="157652"/>
    <lineage>
        <taxon>Eukaryota</taxon>
        <taxon>Viridiplantae</taxon>
        <taxon>Streptophyta</taxon>
        <taxon>Embryophyta</taxon>
        <taxon>Tracheophyta</taxon>
        <taxon>Spermatophyta</taxon>
        <taxon>Magnoliopsida</taxon>
        <taxon>eudicotyledons</taxon>
        <taxon>Gunneridae</taxon>
        <taxon>Pentapetalae</taxon>
        <taxon>rosids</taxon>
        <taxon>fabids</taxon>
        <taxon>Fabales</taxon>
        <taxon>Fabaceae</taxon>
        <taxon>Papilionoideae</taxon>
        <taxon>50 kb inversion clade</taxon>
        <taxon>NPAAA clade</taxon>
        <taxon>indigoferoid/millettioid clade</taxon>
        <taxon>Phaseoleae</taxon>
        <taxon>Mucuna</taxon>
    </lineage>
</organism>
<protein>
    <submittedName>
        <fullName evidence="1">Copia protein</fullName>
    </submittedName>
</protein>
<dbReference type="CDD" id="cd09272">
    <property type="entry name" value="RNase_HI_RT_Ty1"/>
    <property type="match status" value="1"/>
</dbReference>
<feature type="non-terminal residue" evidence="1">
    <location>
        <position position="1"/>
    </location>
</feature>
<dbReference type="InterPro" id="IPR053134">
    <property type="entry name" value="RNA-dir_DNA_polymerase"/>
</dbReference>
<gene>
    <name evidence="1" type="primary">GIP</name>
    <name evidence="1" type="ORF">CR513_27769</name>
</gene>
<name>A0A371GIJ3_MUCPR</name>
<dbReference type="OrthoDB" id="6429553at2759"/>
<dbReference type="SUPFAM" id="SSF56672">
    <property type="entry name" value="DNA/RNA polymerases"/>
    <property type="match status" value="1"/>
</dbReference>
<dbReference type="PANTHER" id="PTHR24559:SF444">
    <property type="entry name" value="REVERSE TRANSCRIPTASE DOMAIN-CONTAINING PROTEIN"/>
    <property type="match status" value="1"/>
</dbReference>
<dbReference type="InterPro" id="IPR043502">
    <property type="entry name" value="DNA/RNA_pol_sf"/>
</dbReference>
<evidence type="ECO:0000313" key="2">
    <source>
        <dbReference type="Proteomes" id="UP000257109"/>
    </source>
</evidence>